<organism evidence="1">
    <name type="scientific">Salmonella enterica</name>
    <name type="common">Salmonella choleraesuis</name>
    <dbReference type="NCBI Taxonomy" id="28901"/>
    <lineage>
        <taxon>Bacteria</taxon>
        <taxon>Pseudomonadati</taxon>
        <taxon>Pseudomonadota</taxon>
        <taxon>Gammaproteobacteria</taxon>
        <taxon>Enterobacterales</taxon>
        <taxon>Enterobacteriaceae</taxon>
        <taxon>Salmonella</taxon>
    </lineage>
</organism>
<dbReference type="Gene3D" id="1.10.260.40">
    <property type="entry name" value="lambda repressor-like DNA-binding domains"/>
    <property type="match status" value="1"/>
</dbReference>
<dbReference type="Pfam" id="PF05269">
    <property type="entry name" value="Phage_CII"/>
    <property type="match status" value="1"/>
</dbReference>
<dbReference type="GO" id="GO:0003677">
    <property type="term" value="F:DNA binding"/>
    <property type="evidence" value="ECO:0007669"/>
    <property type="project" value="InterPro"/>
</dbReference>
<gene>
    <name evidence="1" type="ORF">BVJ40_22890</name>
</gene>
<dbReference type="InterPro" id="IPR010982">
    <property type="entry name" value="Lambda_DNA-bd_dom_sf"/>
</dbReference>
<comment type="caution">
    <text evidence="1">The sequence shown here is derived from an EMBL/GenBank/DDBJ whole genome shotgun (WGS) entry which is preliminary data.</text>
</comment>
<dbReference type="SUPFAM" id="SSF47413">
    <property type="entry name" value="lambda repressor-like DNA-binding domains"/>
    <property type="match status" value="1"/>
</dbReference>
<name>A0A5U7LZ98_SALER</name>
<reference evidence="1" key="1">
    <citation type="submission" date="2018-07" db="EMBL/GenBank/DDBJ databases">
        <authorList>
            <consortium name="PulseNet: The National Subtyping Network for Foodborne Disease Surveillance"/>
            <person name="Tarr C.L."/>
            <person name="Trees E."/>
            <person name="Katz L.S."/>
            <person name="Carleton-Romer H.A."/>
            <person name="Stroika S."/>
            <person name="Kucerova Z."/>
            <person name="Roache K.F."/>
            <person name="Sabol A.L."/>
            <person name="Besser J."/>
            <person name="Gerner-Smidt P."/>
        </authorList>
    </citation>
    <scope>NUCLEOTIDE SEQUENCE</scope>
    <source>
        <strain evidence="1">PNUSAS006765</strain>
    </source>
</reference>
<accession>A0A5U7LZ98</accession>
<dbReference type="InterPro" id="IPR007933">
    <property type="entry name" value="Transcrpt_activ_CII"/>
</dbReference>
<proteinExistence type="predicted"/>
<dbReference type="EMBL" id="AAGSEK010000074">
    <property type="protein sequence ID" value="EBR4144093.1"/>
    <property type="molecule type" value="Genomic_DNA"/>
</dbReference>
<dbReference type="AlphaFoldDB" id="A0A5U7LZ98"/>
<sequence length="125" mass="13827">MAYQAKRRQPNNHRGYLPMENAIARKLDPPEINPVEIESVLLNRLASVGQKSYAEHMGISESTVSRRKAEGYFCNMAKELAFLGIQAAPPEAVLVSRNYLTAVEILADAGLPQFAYPFDAAADNF</sequence>
<protein>
    <recommendedName>
        <fullName evidence="2">Regulatory protein</fullName>
    </recommendedName>
</protein>
<evidence type="ECO:0008006" key="2">
    <source>
        <dbReference type="Google" id="ProtNLM"/>
    </source>
</evidence>
<dbReference type="GO" id="GO:0006355">
    <property type="term" value="P:regulation of DNA-templated transcription"/>
    <property type="evidence" value="ECO:0007669"/>
    <property type="project" value="InterPro"/>
</dbReference>
<evidence type="ECO:0000313" key="1">
    <source>
        <dbReference type="EMBL" id="EBR4144093.1"/>
    </source>
</evidence>